<sequence length="102" mass="11710">MKKIIGLLIFILSLSTFQQVLAQQPDYEKYGKIAIVVVQANHPAEEVTDYEYKGRKQLTKDEVEDDFLFLVAENGKEFNVLVKIKHNLANNKLLNLTVEESK</sequence>
<gene>
    <name evidence="2" type="ORF">AC625_04915</name>
</gene>
<keyword evidence="1" id="KW-0732">Signal</keyword>
<evidence type="ECO:0000313" key="2">
    <source>
        <dbReference type="EMBL" id="KMY48925.1"/>
    </source>
</evidence>
<dbReference type="AlphaFoldDB" id="A0A0K9GQI9"/>
<dbReference type="PATRIC" id="fig|1679170.3.peg.1044"/>
<proteinExistence type="predicted"/>
<dbReference type="EMBL" id="LFZW01000001">
    <property type="protein sequence ID" value="KMY48925.1"/>
    <property type="molecule type" value="Genomic_DNA"/>
</dbReference>
<reference evidence="3" key="1">
    <citation type="submission" date="2015-07" db="EMBL/GenBank/DDBJ databases">
        <title>Genome sequencing project for genomic taxonomy and phylogenomics of Bacillus-like bacteria.</title>
        <authorList>
            <person name="Liu B."/>
            <person name="Wang J."/>
            <person name="Zhu Y."/>
            <person name="Liu G."/>
            <person name="Chen Q."/>
            <person name="Chen Z."/>
            <person name="Lan J."/>
            <person name="Che J."/>
            <person name="Ge C."/>
            <person name="Shi H."/>
            <person name="Pan Z."/>
            <person name="Liu X."/>
        </authorList>
    </citation>
    <scope>NUCLEOTIDE SEQUENCE [LARGE SCALE GENOMIC DNA]</scope>
    <source>
        <strain evidence="3">FJAT-27997</strain>
    </source>
</reference>
<dbReference type="Gene3D" id="3.10.450.390">
    <property type="entry name" value="Protein of unknown function DUF3889"/>
    <property type="match status" value="1"/>
</dbReference>
<accession>A0A0K9GQI9</accession>
<dbReference type="Proteomes" id="UP000037146">
    <property type="component" value="Unassembled WGS sequence"/>
</dbReference>
<comment type="caution">
    <text evidence="2">The sequence shown here is derived from an EMBL/GenBank/DDBJ whole genome shotgun (WGS) entry which is preliminary data.</text>
</comment>
<dbReference type="OrthoDB" id="2872776at2"/>
<organism evidence="2 3">
    <name type="scientific">Peribacillus loiseleuriae</name>
    <dbReference type="NCBI Taxonomy" id="1679170"/>
    <lineage>
        <taxon>Bacteria</taxon>
        <taxon>Bacillati</taxon>
        <taxon>Bacillota</taxon>
        <taxon>Bacilli</taxon>
        <taxon>Bacillales</taxon>
        <taxon>Bacillaceae</taxon>
        <taxon>Peribacillus</taxon>
    </lineage>
</organism>
<evidence type="ECO:0000256" key="1">
    <source>
        <dbReference type="SAM" id="SignalP"/>
    </source>
</evidence>
<dbReference type="InterPro" id="IPR024987">
    <property type="entry name" value="DUF3889"/>
</dbReference>
<dbReference type="STRING" id="1679170.AC625_04915"/>
<dbReference type="RefSeq" id="WP_049680257.1">
    <property type="nucleotide sequence ID" value="NZ_LFZW01000001.1"/>
</dbReference>
<name>A0A0K9GQI9_9BACI</name>
<keyword evidence="3" id="KW-1185">Reference proteome</keyword>
<feature type="signal peptide" evidence="1">
    <location>
        <begin position="1"/>
        <end position="22"/>
    </location>
</feature>
<protein>
    <recommendedName>
        <fullName evidence="4">DUF3889 domain-containing protein</fullName>
    </recommendedName>
</protein>
<feature type="chain" id="PRO_5005524548" description="DUF3889 domain-containing protein" evidence="1">
    <location>
        <begin position="23"/>
        <end position="102"/>
    </location>
</feature>
<evidence type="ECO:0008006" key="4">
    <source>
        <dbReference type="Google" id="ProtNLM"/>
    </source>
</evidence>
<evidence type="ECO:0000313" key="3">
    <source>
        <dbReference type="Proteomes" id="UP000037146"/>
    </source>
</evidence>
<dbReference type="Pfam" id="PF13028">
    <property type="entry name" value="DUF3889"/>
    <property type="match status" value="1"/>
</dbReference>